<sequence length="182" mass="20142">LFTNVRDSLGLTYDVSFELSLFDRLKLGWYVISVTSTPAKVYKAVDACKNVLRGLHSNKIAQRELDRAKRTLLMRHEAESKSNAYWLGLLAHVQASSVPRKDVACIVEMPLLYQVATIEDVYLAYEHLKIDEDSLFSCIGVAGSQAGEVISESLEEVETESLHPGVIPIGGRGLSTMTRPTT</sequence>
<dbReference type="PANTHER" id="PTHR43690:SF33">
    <property type="entry name" value="STROMAL PROCESSING PEPTIDASE, CHLOROPLASTIC"/>
    <property type="match status" value="1"/>
</dbReference>
<comment type="caution">
    <text evidence="2">The sequence shown here is derived from an EMBL/GenBank/DDBJ whole genome shotgun (WGS) entry which is preliminary data.</text>
</comment>
<feature type="domain" description="Peptidase M16 C-terminal" evidence="1">
    <location>
        <begin position="1"/>
        <end position="72"/>
    </location>
</feature>
<dbReference type="InterPro" id="IPR007863">
    <property type="entry name" value="Peptidase_M16_C"/>
</dbReference>
<name>A0A7J6W9Z2_THATH</name>
<evidence type="ECO:0000259" key="1">
    <source>
        <dbReference type="Pfam" id="PF05193"/>
    </source>
</evidence>
<accession>A0A7J6W9Z2</accession>
<dbReference type="Pfam" id="PF05193">
    <property type="entry name" value="Peptidase_M16_C"/>
    <property type="match status" value="1"/>
</dbReference>
<dbReference type="InterPro" id="IPR050626">
    <property type="entry name" value="Peptidase_M16"/>
</dbReference>
<dbReference type="Gene3D" id="3.30.830.10">
    <property type="entry name" value="Metalloenzyme, LuxS/M16 peptidase-like"/>
    <property type="match status" value="1"/>
</dbReference>
<dbReference type="SUPFAM" id="SSF63411">
    <property type="entry name" value="LuxS/MPP-like metallohydrolase"/>
    <property type="match status" value="1"/>
</dbReference>
<dbReference type="AlphaFoldDB" id="A0A7J6W9Z2"/>
<organism evidence="2 3">
    <name type="scientific">Thalictrum thalictroides</name>
    <name type="common">Rue-anemone</name>
    <name type="synonym">Anemone thalictroides</name>
    <dbReference type="NCBI Taxonomy" id="46969"/>
    <lineage>
        <taxon>Eukaryota</taxon>
        <taxon>Viridiplantae</taxon>
        <taxon>Streptophyta</taxon>
        <taxon>Embryophyta</taxon>
        <taxon>Tracheophyta</taxon>
        <taxon>Spermatophyta</taxon>
        <taxon>Magnoliopsida</taxon>
        <taxon>Ranunculales</taxon>
        <taxon>Ranunculaceae</taxon>
        <taxon>Thalictroideae</taxon>
        <taxon>Thalictrum</taxon>
    </lineage>
</organism>
<reference evidence="2 3" key="1">
    <citation type="submission" date="2020-06" db="EMBL/GenBank/DDBJ databases">
        <title>Transcriptomic and genomic resources for Thalictrum thalictroides and T. hernandezii: Facilitating candidate gene discovery in an emerging model plant lineage.</title>
        <authorList>
            <person name="Arias T."/>
            <person name="Riano-Pachon D.M."/>
            <person name="Di Stilio V.S."/>
        </authorList>
    </citation>
    <scope>NUCLEOTIDE SEQUENCE [LARGE SCALE GENOMIC DNA]</scope>
    <source>
        <strain evidence="3">cv. WT478/WT964</strain>
        <tissue evidence="2">Leaves</tissue>
    </source>
</reference>
<feature type="non-terminal residue" evidence="2">
    <location>
        <position position="1"/>
    </location>
</feature>
<dbReference type="Proteomes" id="UP000554482">
    <property type="component" value="Unassembled WGS sequence"/>
</dbReference>
<gene>
    <name evidence="2" type="ORF">FRX31_016292</name>
</gene>
<dbReference type="OrthoDB" id="952271at2759"/>
<keyword evidence="3" id="KW-1185">Reference proteome</keyword>
<protein>
    <submittedName>
        <fullName evidence="2">Stromal processing peptidase protein</fullName>
    </submittedName>
</protein>
<proteinExistence type="predicted"/>
<dbReference type="EMBL" id="JABWDY010019139">
    <property type="protein sequence ID" value="KAF5194121.1"/>
    <property type="molecule type" value="Genomic_DNA"/>
</dbReference>
<evidence type="ECO:0000313" key="2">
    <source>
        <dbReference type="EMBL" id="KAF5194121.1"/>
    </source>
</evidence>
<dbReference type="GO" id="GO:0046872">
    <property type="term" value="F:metal ion binding"/>
    <property type="evidence" value="ECO:0007669"/>
    <property type="project" value="InterPro"/>
</dbReference>
<dbReference type="InterPro" id="IPR011249">
    <property type="entry name" value="Metalloenz_LuxS/M16"/>
</dbReference>
<evidence type="ECO:0000313" key="3">
    <source>
        <dbReference type="Proteomes" id="UP000554482"/>
    </source>
</evidence>
<dbReference type="PANTHER" id="PTHR43690">
    <property type="entry name" value="NARDILYSIN"/>
    <property type="match status" value="1"/>
</dbReference>